<dbReference type="Proteomes" id="UP001054945">
    <property type="component" value="Unassembled WGS sequence"/>
</dbReference>
<protein>
    <submittedName>
        <fullName evidence="2">Acetylcholine receptor subunit delta</fullName>
    </submittedName>
</protein>
<keyword evidence="1" id="KW-0472">Membrane</keyword>
<proteinExistence type="predicted"/>
<keyword evidence="1" id="KW-1133">Transmembrane helix</keyword>
<gene>
    <name evidence="2" type="primary">CHRND</name>
    <name evidence="2" type="ORF">CEXT_718401</name>
</gene>
<accession>A0AAV4XRZ2</accession>
<feature type="transmembrane region" description="Helical" evidence="1">
    <location>
        <begin position="171"/>
        <end position="192"/>
    </location>
</feature>
<keyword evidence="2" id="KW-0675">Receptor</keyword>
<reference evidence="2 3" key="1">
    <citation type="submission" date="2021-06" db="EMBL/GenBank/DDBJ databases">
        <title>Caerostris extrusa draft genome.</title>
        <authorList>
            <person name="Kono N."/>
            <person name="Arakawa K."/>
        </authorList>
    </citation>
    <scope>NUCLEOTIDE SEQUENCE [LARGE SCALE GENOMIC DNA]</scope>
</reference>
<evidence type="ECO:0000256" key="1">
    <source>
        <dbReference type="SAM" id="Phobius"/>
    </source>
</evidence>
<organism evidence="2 3">
    <name type="scientific">Caerostris extrusa</name>
    <name type="common">Bark spider</name>
    <name type="synonym">Caerostris bankana</name>
    <dbReference type="NCBI Taxonomy" id="172846"/>
    <lineage>
        <taxon>Eukaryota</taxon>
        <taxon>Metazoa</taxon>
        <taxon>Ecdysozoa</taxon>
        <taxon>Arthropoda</taxon>
        <taxon>Chelicerata</taxon>
        <taxon>Arachnida</taxon>
        <taxon>Araneae</taxon>
        <taxon>Araneomorphae</taxon>
        <taxon>Entelegynae</taxon>
        <taxon>Araneoidea</taxon>
        <taxon>Araneidae</taxon>
        <taxon>Caerostris</taxon>
    </lineage>
</organism>
<evidence type="ECO:0000313" key="2">
    <source>
        <dbReference type="EMBL" id="GIY96604.1"/>
    </source>
</evidence>
<keyword evidence="1" id="KW-0812">Transmembrane</keyword>
<keyword evidence="3" id="KW-1185">Reference proteome</keyword>
<dbReference type="AlphaFoldDB" id="A0AAV4XRZ2"/>
<dbReference type="EMBL" id="BPLR01018066">
    <property type="protein sequence ID" value="GIY96604.1"/>
    <property type="molecule type" value="Genomic_DNA"/>
</dbReference>
<comment type="caution">
    <text evidence="2">The sequence shown here is derived from an EMBL/GenBank/DDBJ whole genome shotgun (WGS) entry which is preliminary data.</text>
</comment>
<name>A0AAV4XRZ2_CAEEX</name>
<sequence>MTRVLGLLSGRIRSFIVLKDSLCSDRWKAPHWYGEWEAVSGGRLGGCFEPLAFRTSNISPSTNTRAEVIIVSVSEEGDLLQTNYSTTIQHATYVRTNHLKENNLWSLLSAKSSKTRMEIDDGIMSDVGIFAFEFERTMPMVALAVLTPSLYLLGTFTLGEILPVTGAVTPIIVEYIASVLVLSTFSLLQDVLMSLLASCRKQPPISFTTVLEKFPKWALSNAGISSSN</sequence>
<feature type="transmembrane region" description="Helical" evidence="1">
    <location>
        <begin position="140"/>
        <end position="159"/>
    </location>
</feature>
<evidence type="ECO:0000313" key="3">
    <source>
        <dbReference type="Proteomes" id="UP001054945"/>
    </source>
</evidence>